<proteinExistence type="predicted"/>
<dbReference type="Gene3D" id="1.20.120.1220">
    <property type="match status" value="1"/>
</dbReference>
<dbReference type="STRING" id="340099.Teth39_0076"/>
<dbReference type="RefSeq" id="WP_012268853.1">
    <property type="nucleotide sequence ID" value="NC_010321.1"/>
</dbReference>
<feature type="domain" description="Prepilin type IV endopeptidase peptidase" evidence="2">
    <location>
        <begin position="3"/>
        <end position="102"/>
    </location>
</feature>
<dbReference type="KEGG" id="tpd:Teth39_0076"/>
<keyword evidence="4" id="KW-1185">Reference proteome</keyword>
<dbReference type="GO" id="GO:0004190">
    <property type="term" value="F:aspartic-type endopeptidase activity"/>
    <property type="evidence" value="ECO:0007669"/>
    <property type="project" value="InterPro"/>
</dbReference>
<feature type="transmembrane region" description="Helical" evidence="1">
    <location>
        <begin position="24"/>
        <end position="41"/>
    </location>
</feature>
<evidence type="ECO:0000256" key="1">
    <source>
        <dbReference type="SAM" id="Phobius"/>
    </source>
</evidence>
<accession>B0KAX8</accession>
<sequence>MKILILLILFFAAVEDIKKMEVGYIYPASILILSFINVLLNPYINLNFMLLNSLLIFIVLFLFWLLGGIGGGDVKILTALAFYAGFKIWDILLFSSLIFLLYSLALRKFKAKIPFMPAVVAGTLLSFL</sequence>
<evidence type="ECO:0000313" key="4">
    <source>
        <dbReference type="Proteomes" id="UP000002156"/>
    </source>
</evidence>
<dbReference type="HOGENOM" id="CLU_057101_8_1_9"/>
<organism evidence="3 4">
    <name type="scientific">Thermoanaerobacter pseudethanolicus (strain ATCC 33223 / 39E)</name>
    <name type="common">Clostridium thermohydrosulfuricum</name>
    <dbReference type="NCBI Taxonomy" id="340099"/>
    <lineage>
        <taxon>Bacteria</taxon>
        <taxon>Bacillati</taxon>
        <taxon>Bacillota</taxon>
        <taxon>Clostridia</taxon>
        <taxon>Thermoanaerobacterales</taxon>
        <taxon>Thermoanaerobacteraceae</taxon>
        <taxon>Thermoanaerobacter</taxon>
    </lineage>
</organism>
<dbReference type="GO" id="GO:0016020">
    <property type="term" value="C:membrane"/>
    <property type="evidence" value="ECO:0007669"/>
    <property type="project" value="InterPro"/>
</dbReference>
<feature type="transmembrane region" description="Helical" evidence="1">
    <location>
        <begin position="86"/>
        <end position="106"/>
    </location>
</feature>
<reference evidence="4" key="1">
    <citation type="submission" date="2008-01" db="EMBL/GenBank/DDBJ databases">
        <title>Complete sequence of Thermoanaerobacter pseudethanolicus 39E.</title>
        <authorList>
            <person name="Copeland A."/>
            <person name="Lucas S."/>
            <person name="Lapidus A."/>
            <person name="Barry K."/>
            <person name="Glavina del Rio T."/>
            <person name="Dalin E."/>
            <person name="Tice H."/>
            <person name="Pitluck S."/>
            <person name="Bruce D."/>
            <person name="Goodwin L."/>
            <person name="Saunders E."/>
            <person name="Brettin T."/>
            <person name="Detter J.C."/>
            <person name="Han C."/>
            <person name="Schmutz J."/>
            <person name="Larimer F."/>
            <person name="Land M."/>
            <person name="Hauser L."/>
            <person name="Kyrpides N."/>
            <person name="Lykidis A."/>
            <person name="Hemme C."/>
            <person name="Fields M.W."/>
            <person name="He Z."/>
            <person name="Zhou J."/>
            <person name="Richardson P."/>
        </authorList>
    </citation>
    <scope>NUCLEOTIDE SEQUENCE [LARGE SCALE GENOMIC DNA]</scope>
    <source>
        <strain evidence="4">ATCC 33223 / DSM 2355 / 39E</strain>
    </source>
</reference>
<evidence type="ECO:0000259" key="2">
    <source>
        <dbReference type="Pfam" id="PF01478"/>
    </source>
</evidence>
<keyword evidence="1" id="KW-1133">Transmembrane helix</keyword>
<dbReference type="EMBL" id="CP000924">
    <property type="protein sequence ID" value="ABY93749.1"/>
    <property type="molecule type" value="Genomic_DNA"/>
</dbReference>
<evidence type="ECO:0000313" key="3">
    <source>
        <dbReference type="EMBL" id="ABY93749.1"/>
    </source>
</evidence>
<dbReference type="Pfam" id="PF01478">
    <property type="entry name" value="Peptidase_A24"/>
    <property type="match status" value="1"/>
</dbReference>
<dbReference type="AlphaFoldDB" id="B0KAX8"/>
<keyword evidence="1" id="KW-0472">Membrane</keyword>
<dbReference type="InterPro" id="IPR000045">
    <property type="entry name" value="Prepilin_IV_endopep_pep"/>
</dbReference>
<feature type="transmembrane region" description="Helical" evidence="1">
    <location>
        <begin position="48"/>
        <end position="66"/>
    </location>
</feature>
<dbReference type="Proteomes" id="UP000002156">
    <property type="component" value="Chromosome"/>
</dbReference>
<name>B0KAX8_THEP3</name>
<gene>
    <name evidence="3" type="ordered locus">Teth39_0076</name>
</gene>
<keyword evidence="1" id="KW-0812">Transmembrane</keyword>
<protein>
    <submittedName>
        <fullName evidence="3">Peptidase A24A, prepilin type IV</fullName>
    </submittedName>
</protein>